<accession>A0ABQ6JMQ5</accession>
<proteinExistence type="predicted"/>
<feature type="compositionally biased region" description="Basic and acidic residues" evidence="6">
    <location>
        <begin position="346"/>
        <end position="358"/>
    </location>
</feature>
<reference evidence="10" key="1">
    <citation type="journal article" date="2019" name="Int. J. Syst. Evol. Microbiol.">
        <title>The Global Catalogue of Microorganisms (GCM) 10K type strain sequencing project: providing services to taxonomists for standard genome sequencing and annotation.</title>
        <authorList>
            <consortium name="The Broad Institute Genomics Platform"/>
            <consortium name="The Broad Institute Genome Sequencing Center for Infectious Disease"/>
            <person name="Wu L."/>
            <person name="Ma J."/>
        </authorList>
    </citation>
    <scope>NUCLEOTIDE SEQUENCE [LARGE SCALE GENOMIC DNA]</scope>
    <source>
        <strain evidence="10">NBRC 108730</strain>
    </source>
</reference>
<keyword evidence="3 7" id="KW-0812">Transmembrane</keyword>
<dbReference type="PANTHER" id="PTHR13414">
    <property type="entry name" value="HUEL-CATION TRANSPORTER"/>
    <property type="match status" value="1"/>
</dbReference>
<evidence type="ECO:0000259" key="8">
    <source>
        <dbReference type="Pfam" id="PF01545"/>
    </source>
</evidence>
<dbReference type="NCBIfam" id="TIGR01297">
    <property type="entry name" value="CDF"/>
    <property type="match status" value="1"/>
</dbReference>
<dbReference type="Proteomes" id="UP001157017">
    <property type="component" value="Unassembled WGS sequence"/>
</dbReference>
<evidence type="ECO:0000256" key="1">
    <source>
        <dbReference type="ARBA" id="ARBA00004141"/>
    </source>
</evidence>
<feature type="compositionally biased region" description="Basic residues" evidence="6">
    <location>
        <begin position="252"/>
        <end position="261"/>
    </location>
</feature>
<comment type="subcellular location">
    <subcellularLocation>
        <location evidence="1">Membrane</location>
        <topology evidence="1">Multi-pass membrane protein</topology>
    </subcellularLocation>
</comment>
<comment type="caution">
    <text evidence="9">The sequence shown here is derived from an EMBL/GenBank/DDBJ whole genome shotgun (WGS) entry which is preliminary data.</text>
</comment>
<dbReference type="Pfam" id="PF01545">
    <property type="entry name" value="Cation_efflux"/>
    <property type="match status" value="1"/>
</dbReference>
<dbReference type="Gene3D" id="1.20.1510.10">
    <property type="entry name" value="Cation efflux protein transmembrane domain"/>
    <property type="match status" value="1"/>
</dbReference>
<evidence type="ECO:0000313" key="10">
    <source>
        <dbReference type="Proteomes" id="UP001157017"/>
    </source>
</evidence>
<evidence type="ECO:0000256" key="7">
    <source>
        <dbReference type="SAM" id="Phobius"/>
    </source>
</evidence>
<evidence type="ECO:0000256" key="2">
    <source>
        <dbReference type="ARBA" id="ARBA00022448"/>
    </source>
</evidence>
<keyword evidence="10" id="KW-1185">Reference proteome</keyword>
<dbReference type="InterPro" id="IPR040177">
    <property type="entry name" value="SLC30A9"/>
</dbReference>
<feature type="region of interest" description="Disordered" evidence="6">
    <location>
        <begin position="232"/>
        <end position="358"/>
    </location>
</feature>
<dbReference type="SUPFAM" id="SSF161111">
    <property type="entry name" value="Cation efflux protein transmembrane domain-like"/>
    <property type="match status" value="1"/>
</dbReference>
<evidence type="ECO:0000256" key="4">
    <source>
        <dbReference type="ARBA" id="ARBA00022989"/>
    </source>
</evidence>
<protein>
    <recommendedName>
        <fullName evidence="8">Cation efflux protein transmembrane domain-containing protein</fullName>
    </recommendedName>
</protein>
<feature type="transmembrane region" description="Helical" evidence="7">
    <location>
        <begin position="92"/>
        <end position="112"/>
    </location>
</feature>
<feature type="transmembrane region" description="Helical" evidence="7">
    <location>
        <begin position="207"/>
        <end position="228"/>
    </location>
</feature>
<evidence type="ECO:0000313" key="9">
    <source>
        <dbReference type="EMBL" id="GMA89062.1"/>
    </source>
</evidence>
<evidence type="ECO:0000256" key="3">
    <source>
        <dbReference type="ARBA" id="ARBA00022692"/>
    </source>
</evidence>
<dbReference type="InterPro" id="IPR058533">
    <property type="entry name" value="Cation_efflux_TM"/>
</dbReference>
<gene>
    <name evidence="9" type="ORF">GCM10025868_43120</name>
</gene>
<keyword evidence="2" id="KW-0813">Transport</keyword>
<evidence type="ECO:0000256" key="6">
    <source>
        <dbReference type="SAM" id="MobiDB-lite"/>
    </source>
</evidence>
<feature type="transmembrane region" description="Helical" evidence="7">
    <location>
        <begin position="127"/>
        <end position="147"/>
    </location>
</feature>
<feature type="domain" description="Cation efflux protein transmembrane" evidence="8">
    <location>
        <begin position="25"/>
        <end position="231"/>
    </location>
</feature>
<dbReference type="PANTHER" id="PTHR13414:SF9">
    <property type="entry name" value="PROTON-COUPLED ZINC ANTIPORTER SLC30A9, MITOCHONDRIAL"/>
    <property type="match status" value="1"/>
</dbReference>
<feature type="transmembrane region" description="Helical" evidence="7">
    <location>
        <begin position="184"/>
        <end position="201"/>
    </location>
</feature>
<name>A0ABQ6JMQ5_9ACTN</name>
<dbReference type="EMBL" id="BSUZ01000001">
    <property type="protein sequence ID" value="GMA89062.1"/>
    <property type="molecule type" value="Genomic_DNA"/>
</dbReference>
<keyword evidence="5 7" id="KW-0472">Membrane</keyword>
<evidence type="ECO:0000256" key="5">
    <source>
        <dbReference type="ARBA" id="ARBA00023136"/>
    </source>
</evidence>
<dbReference type="InterPro" id="IPR027469">
    <property type="entry name" value="Cation_efflux_TMD_sf"/>
</dbReference>
<sequence>MQRRPDPPPGQQPAEREGGESSLTVVVALAANAGIAVAKIVAAVVSGSAAMAAEAAHSVADTANEVLLLIALRRSTKPPDRKHPFGYGPERFFWAFVASVSIFVSGAVFAGMEGVRSLLDGGGEAGGVWLSTIVIAIGFVLEGTAWLRAVNQVRAQAAEERQSLRRLLSSTDDPTVKTVFYEDSAALVGLLLALAGVWLHHWTGSGAYDAIASLLIAATLTVVAFLLARTNKEPARRQPRRPPPQPRDRRLAGRARRGRRGGRPDDAAHRHRPAAGLRAGRLHRRARRAGRRARRAGPRPRHAGGVQGRRRGVRRAGTAPGRAACAARCATGTASGSPSLLASTAERADADQRARGRR</sequence>
<dbReference type="InterPro" id="IPR002524">
    <property type="entry name" value="Cation_efflux"/>
</dbReference>
<feature type="transmembrane region" description="Helical" evidence="7">
    <location>
        <begin position="21"/>
        <end position="45"/>
    </location>
</feature>
<feature type="compositionally biased region" description="Basic residues" evidence="6">
    <location>
        <begin position="280"/>
        <end position="314"/>
    </location>
</feature>
<feature type="compositionally biased region" description="Low complexity" evidence="6">
    <location>
        <begin position="315"/>
        <end position="334"/>
    </location>
</feature>
<keyword evidence="4 7" id="KW-1133">Transmembrane helix</keyword>
<organism evidence="9 10">
    <name type="scientific">Angustibacter aerolatus</name>
    <dbReference type="NCBI Taxonomy" id="1162965"/>
    <lineage>
        <taxon>Bacteria</taxon>
        <taxon>Bacillati</taxon>
        <taxon>Actinomycetota</taxon>
        <taxon>Actinomycetes</taxon>
        <taxon>Kineosporiales</taxon>
        <taxon>Kineosporiaceae</taxon>
    </lineage>
</organism>